<dbReference type="eggNOG" id="COG2165">
    <property type="taxonomic scope" value="Bacteria"/>
</dbReference>
<dbReference type="GO" id="GO:0005886">
    <property type="term" value="C:plasma membrane"/>
    <property type="evidence" value="ECO:0007669"/>
    <property type="project" value="UniProtKB-SubCell"/>
</dbReference>
<evidence type="ECO:0000256" key="5">
    <source>
        <dbReference type="ARBA" id="ARBA00023136"/>
    </source>
</evidence>
<evidence type="ECO:0000256" key="3">
    <source>
        <dbReference type="ARBA" id="ARBA00022692"/>
    </source>
</evidence>
<dbReference type="Gene3D" id="3.30.1300.30">
    <property type="entry name" value="GSPII I/J protein-like"/>
    <property type="match status" value="1"/>
</dbReference>
<dbReference type="InterPro" id="IPR010052">
    <property type="entry name" value="T2SS_protein-GspI"/>
</dbReference>
<dbReference type="GO" id="GO:0015628">
    <property type="term" value="P:protein secretion by the type II secretion system"/>
    <property type="evidence" value="ECO:0007669"/>
    <property type="project" value="UniProtKB-UniRule"/>
</dbReference>
<feature type="transmembrane region" description="Helical" evidence="6">
    <location>
        <begin position="6"/>
        <end position="24"/>
    </location>
</feature>
<dbReference type="OrthoDB" id="6121517at2"/>
<evidence type="ECO:0000313" key="8">
    <source>
        <dbReference type="EMBL" id="KEY91380.1"/>
    </source>
</evidence>
<dbReference type="NCBIfam" id="TIGR01707">
    <property type="entry name" value="gspI"/>
    <property type="match status" value="1"/>
</dbReference>
<dbReference type="Proteomes" id="UP000053784">
    <property type="component" value="Unassembled WGS sequence"/>
</dbReference>
<feature type="domain" description="Type II secretion system protein GspI C-terminal" evidence="7">
    <location>
        <begin position="34"/>
        <end position="109"/>
    </location>
</feature>
<name>A0A084CNK1_9GAMM</name>
<gene>
    <name evidence="8" type="primary">epsI</name>
    <name evidence="8" type="ORF">CF67_19016</name>
</gene>
<keyword evidence="6" id="KW-1003">Cell membrane</keyword>
<dbReference type="GO" id="GO:0015627">
    <property type="term" value="C:type II protein secretion system complex"/>
    <property type="evidence" value="ECO:0007669"/>
    <property type="project" value="UniProtKB-UniRule"/>
</dbReference>
<dbReference type="InterPro" id="IPR045584">
    <property type="entry name" value="Pilin-like"/>
</dbReference>
<evidence type="ECO:0000256" key="6">
    <source>
        <dbReference type="RuleBase" id="RU368030"/>
    </source>
</evidence>
<reference evidence="8 9" key="1">
    <citation type="submission" date="2014-03" db="EMBL/GenBank/DDBJ databases">
        <title>Selection and divergence in the genomes of co-occurring obligate luminous symbionts with specific hosts.</title>
        <authorList>
            <person name="Hendry T.A."/>
            <person name="de Wet J.R."/>
            <person name="Dunlap P.V."/>
        </authorList>
    </citation>
    <scope>NUCLEOTIDE SEQUENCE [LARGE SCALE GENOMIC DNA]</scope>
    <source>
        <strain evidence="8 9">Ppalp.1</strain>
    </source>
</reference>
<comment type="subcellular location">
    <subcellularLocation>
        <location evidence="6">Cell inner membrane</location>
        <topology evidence="6">Single-pass membrane protein</topology>
    </subcellularLocation>
    <subcellularLocation>
        <location evidence="1">Membrane</location>
        <topology evidence="1">Single-pass membrane protein</topology>
    </subcellularLocation>
</comment>
<dbReference type="AlphaFoldDB" id="A0A084CNK1"/>
<dbReference type="InterPro" id="IPR003413">
    <property type="entry name" value="T2SS_GspI_C"/>
</dbReference>
<organism evidence="8 9">
    <name type="scientific">Candidatus Photodesmus blepharonis</name>
    <dbReference type="NCBI Taxonomy" id="1179155"/>
    <lineage>
        <taxon>Bacteria</taxon>
        <taxon>Pseudomonadati</taxon>
        <taxon>Pseudomonadota</taxon>
        <taxon>Gammaproteobacteria</taxon>
        <taxon>Vibrionales</taxon>
        <taxon>Vibrionaceae</taxon>
        <taxon>Candidatus Photodesmus</taxon>
    </lineage>
</organism>
<accession>A0A084CNK1</accession>
<comment type="subunit">
    <text evidence="6">Type II secretion is composed of four main components: the outer membrane complex, the inner membrane complex, the cytoplasmic secretion ATPase and the periplasm-spanning pseudopilus.</text>
</comment>
<dbReference type="PANTHER" id="PTHR38779:SF2">
    <property type="entry name" value="TYPE II SECRETION SYSTEM PROTEIN I-RELATED"/>
    <property type="match status" value="1"/>
</dbReference>
<keyword evidence="3 6" id="KW-0812">Transmembrane</keyword>
<comment type="PTM">
    <text evidence="6">Cleaved by prepilin peptidase.</text>
</comment>
<evidence type="ECO:0000256" key="2">
    <source>
        <dbReference type="ARBA" id="ARBA00022481"/>
    </source>
</evidence>
<keyword evidence="6" id="KW-0997">Cell inner membrane</keyword>
<dbReference type="SUPFAM" id="SSF54523">
    <property type="entry name" value="Pili subunits"/>
    <property type="match status" value="1"/>
</dbReference>
<comment type="caution">
    <text evidence="8">The sequence shown here is derived from an EMBL/GenBank/DDBJ whole genome shotgun (WGS) entry which is preliminary data.</text>
</comment>
<dbReference type="EMBL" id="JGVK01000011">
    <property type="protein sequence ID" value="KEY91380.1"/>
    <property type="molecule type" value="Genomic_DNA"/>
</dbReference>
<keyword evidence="2 6" id="KW-0488">Methylation</keyword>
<dbReference type="PANTHER" id="PTHR38779">
    <property type="entry name" value="TYPE II SECRETION SYSTEM PROTEIN I-RELATED"/>
    <property type="match status" value="1"/>
</dbReference>
<evidence type="ECO:0000256" key="1">
    <source>
        <dbReference type="ARBA" id="ARBA00004167"/>
    </source>
</evidence>
<comment type="function">
    <text evidence="6">Component of the type II secretion system required for the energy-dependent secretion of extracellular factors such as proteases and toxins from the periplasm.</text>
</comment>
<dbReference type="Pfam" id="PF02501">
    <property type="entry name" value="T2SSI"/>
    <property type="match status" value="1"/>
</dbReference>
<evidence type="ECO:0000256" key="4">
    <source>
        <dbReference type="ARBA" id="ARBA00022989"/>
    </source>
</evidence>
<evidence type="ECO:0000259" key="7">
    <source>
        <dbReference type="Pfam" id="PF02501"/>
    </source>
</evidence>
<dbReference type="STRING" id="1179155.CF67_19016"/>
<sequence>MTLLEVLFALVIFSMISLSVLQLVNQHINFTDYLEEKIFSAMVINNQMAKVILKPENLKFMQGEENLAGRIWYWTIEPVKTADDLLQAFDVSVSRAKSGSSLLTVRSYVVK</sequence>
<protein>
    <recommendedName>
        <fullName evidence="6">Type II secretion system protein I</fullName>
        <shortName evidence="6">T2SS minor pseudopilin I</shortName>
    </recommendedName>
</protein>
<proteinExistence type="inferred from homology"/>
<evidence type="ECO:0000313" key="9">
    <source>
        <dbReference type="Proteomes" id="UP000053784"/>
    </source>
</evidence>
<comment type="similarity">
    <text evidence="6">Belongs to the GSP I family.</text>
</comment>
<keyword evidence="4 6" id="KW-1133">Transmembrane helix</keyword>
<keyword evidence="9" id="KW-1185">Reference proteome</keyword>
<keyword evidence="5 6" id="KW-0472">Membrane</keyword>